<dbReference type="EMBL" id="CP039348">
    <property type="protein sequence ID" value="QCD89370.1"/>
    <property type="molecule type" value="Genomic_DNA"/>
</dbReference>
<gene>
    <name evidence="2" type="ORF">DEO72_LG4g314</name>
</gene>
<reference evidence="2 3" key="1">
    <citation type="submission" date="2019-04" db="EMBL/GenBank/DDBJ databases">
        <title>An improved genome assembly and genetic linkage map for asparagus bean, Vigna unguiculata ssp. sesquipedialis.</title>
        <authorList>
            <person name="Xia Q."/>
            <person name="Zhang R."/>
            <person name="Dong Y."/>
        </authorList>
    </citation>
    <scope>NUCLEOTIDE SEQUENCE [LARGE SCALE GENOMIC DNA]</scope>
    <source>
        <tissue evidence="2">Leaf</tissue>
    </source>
</reference>
<dbReference type="AlphaFoldDB" id="A0A4D6LLH0"/>
<dbReference type="Proteomes" id="UP000501690">
    <property type="component" value="Linkage Group LG4"/>
</dbReference>
<keyword evidence="3" id="KW-1185">Reference proteome</keyword>
<evidence type="ECO:0000256" key="1">
    <source>
        <dbReference type="SAM" id="MobiDB-lite"/>
    </source>
</evidence>
<proteinExistence type="predicted"/>
<feature type="region of interest" description="Disordered" evidence="1">
    <location>
        <begin position="1"/>
        <end position="45"/>
    </location>
</feature>
<feature type="compositionally biased region" description="Basic and acidic residues" evidence="1">
    <location>
        <begin position="13"/>
        <end position="23"/>
    </location>
</feature>
<evidence type="ECO:0000313" key="2">
    <source>
        <dbReference type="EMBL" id="QCD89370.1"/>
    </source>
</evidence>
<accession>A0A4D6LLH0</accession>
<name>A0A4D6LLH0_VIGUN</name>
<sequence>MLLLPASQPPYEIRGDTGDDTRRQRFHRKRVDGNDSTRSESTTTIPPEATCIVRYEPFCKPVLL</sequence>
<evidence type="ECO:0000313" key="3">
    <source>
        <dbReference type="Proteomes" id="UP000501690"/>
    </source>
</evidence>
<organism evidence="2 3">
    <name type="scientific">Vigna unguiculata</name>
    <name type="common">Cowpea</name>
    <dbReference type="NCBI Taxonomy" id="3917"/>
    <lineage>
        <taxon>Eukaryota</taxon>
        <taxon>Viridiplantae</taxon>
        <taxon>Streptophyta</taxon>
        <taxon>Embryophyta</taxon>
        <taxon>Tracheophyta</taxon>
        <taxon>Spermatophyta</taxon>
        <taxon>Magnoliopsida</taxon>
        <taxon>eudicotyledons</taxon>
        <taxon>Gunneridae</taxon>
        <taxon>Pentapetalae</taxon>
        <taxon>rosids</taxon>
        <taxon>fabids</taxon>
        <taxon>Fabales</taxon>
        <taxon>Fabaceae</taxon>
        <taxon>Papilionoideae</taxon>
        <taxon>50 kb inversion clade</taxon>
        <taxon>NPAAA clade</taxon>
        <taxon>indigoferoid/millettioid clade</taxon>
        <taxon>Phaseoleae</taxon>
        <taxon>Vigna</taxon>
    </lineage>
</organism>
<protein>
    <submittedName>
        <fullName evidence="2">Uncharacterized protein</fullName>
    </submittedName>
</protein>